<keyword evidence="9" id="KW-0460">Magnesium</keyword>
<dbReference type="KEGG" id="tam:Theam_0587"/>
<dbReference type="InterPro" id="IPR003442">
    <property type="entry name" value="T6A_TsaE"/>
</dbReference>
<dbReference type="PANTHER" id="PTHR33540:SF2">
    <property type="entry name" value="TRNA THREONYLCARBAMOYLADENOSINE BIOSYNTHESIS PROTEIN TSAE"/>
    <property type="match status" value="1"/>
</dbReference>
<evidence type="ECO:0000256" key="10">
    <source>
        <dbReference type="ARBA" id="ARBA00032441"/>
    </source>
</evidence>
<evidence type="ECO:0000256" key="8">
    <source>
        <dbReference type="ARBA" id="ARBA00022840"/>
    </source>
</evidence>
<evidence type="ECO:0000256" key="4">
    <source>
        <dbReference type="ARBA" id="ARBA00022490"/>
    </source>
</evidence>
<evidence type="ECO:0000313" key="12">
    <source>
        <dbReference type="Proteomes" id="UP000006362"/>
    </source>
</evidence>
<dbReference type="eggNOG" id="COG0802">
    <property type="taxonomic scope" value="Bacteria"/>
</dbReference>
<dbReference type="STRING" id="648996.Theam_0587"/>
<dbReference type="NCBIfam" id="TIGR00150">
    <property type="entry name" value="T6A_YjeE"/>
    <property type="match status" value="1"/>
</dbReference>
<proteinExistence type="inferred from homology"/>
<evidence type="ECO:0000256" key="9">
    <source>
        <dbReference type="ARBA" id="ARBA00022842"/>
    </source>
</evidence>
<dbReference type="GO" id="GO:0005737">
    <property type="term" value="C:cytoplasm"/>
    <property type="evidence" value="ECO:0007669"/>
    <property type="project" value="UniProtKB-SubCell"/>
</dbReference>
<dbReference type="RefSeq" id="WP_013537345.1">
    <property type="nucleotide sequence ID" value="NC_014926.1"/>
</dbReference>
<comment type="similarity">
    <text evidence="2">Belongs to the TsaE family.</text>
</comment>
<dbReference type="Gene3D" id="3.40.50.300">
    <property type="entry name" value="P-loop containing nucleotide triphosphate hydrolases"/>
    <property type="match status" value="1"/>
</dbReference>
<reference evidence="11" key="1">
    <citation type="submission" date="2011-01" db="EMBL/GenBank/DDBJ databases">
        <title>Complete sequence of chromosome of Thermovibrio ammonificans HB-1.</title>
        <authorList>
            <consortium name="US DOE Joint Genome Institute"/>
            <person name="Lucas S."/>
            <person name="Copeland A."/>
            <person name="Lapidus A."/>
            <person name="Cheng J.-F."/>
            <person name="Goodwin L."/>
            <person name="Pitluck S."/>
            <person name="Davenport K."/>
            <person name="Detter J.C."/>
            <person name="Han C."/>
            <person name="Tapia R."/>
            <person name="Land M."/>
            <person name="Hauser L."/>
            <person name="Kyrpides N."/>
            <person name="Ivanova N."/>
            <person name="Ovchinnikova G."/>
            <person name="Vetriani C."/>
            <person name="Woyke T."/>
        </authorList>
    </citation>
    <scope>NUCLEOTIDE SEQUENCE [LARGE SCALE GENOMIC DNA]</scope>
    <source>
        <strain evidence="11">HB-1</strain>
    </source>
</reference>
<protein>
    <recommendedName>
        <fullName evidence="3">tRNA threonylcarbamoyladenosine biosynthesis protein TsaE</fullName>
    </recommendedName>
    <alternativeName>
        <fullName evidence="10">t(6)A37 threonylcarbamoyladenosine biosynthesis protein TsaE</fullName>
    </alternativeName>
</protein>
<dbReference type="Proteomes" id="UP000006362">
    <property type="component" value="Chromosome"/>
</dbReference>
<dbReference type="HOGENOM" id="CLU_087829_3_3_0"/>
<evidence type="ECO:0000256" key="7">
    <source>
        <dbReference type="ARBA" id="ARBA00022741"/>
    </source>
</evidence>
<dbReference type="Pfam" id="PF02367">
    <property type="entry name" value="TsaE"/>
    <property type="match status" value="1"/>
</dbReference>
<comment type="subcellular location">
    <subcellularLocation>
        <location evidence="1">Cytoplasm</location>
    </subcellularLocation>
</comment>
<accession>E8T5X5</accession>
<evidence type="ECO:0000256" key="2">
    <source>
        <dbReference type="ARBA" id="ARBA00007599"/>
    </source>
</evidence>
<dbReference type="AlphaFoldDB" id="E8T5X5"/>
<keyword evidence="6" id="KW-0479">Metal-binding</keyword>
<dbReference type="GO" id="GO:0002949">
    <property type="term" value="P:tRNA threonylcarbamoyladenosine modification"/>
    <property type="evidence" value="ECO:0007669"/>
    <property type="project" value="InterPro"/>
</dbReference>
<dbReference type="InterPro" id="IPR027417">
    <property type="entry name" value="P-loop_NTPase"/>
</dbReference>
<dbReference type="SUPFAM" id="SSF52540">
    <property type="entry name" value="P-loop containing nucleoside triphosphate hydrolases"/>
    <property type="match status" value="1"/>
</dbReference>
<keyword evidence="8" id="KW-0067">ATP-binding</keyword>
<dbReference type="OrthoDB" id="9815896at2"/>
<dbReference type="GO" id="GO:0005524">
    <property type="term" value="F:ATP binding"/>
    <property type="evidence" value="ECO:0007669"/>
    <property type="project" value="UniProtKB-KW"/>
</dbReference>
<keyword evidence="5" id="KW-0819">tRNA processing</keyword>
<name>E8T5X5_THEA1</name>
<evidence type="ECO:0000256" key="1">
    <source>
        <dbReference type="ARBA" id="ARBA00004496"/>
    </source>
</evidence>
<sequence length="158" mass="17768">MDRELSKCSFKVRGAEETKKLGELFAKLLPKGAVVVLRGELGCGKTTFVKGVARALGIEEDEVTSPTFTIVNEFEKLVHGDLYRVSDPEELLFAGADQFLEDERLKLFEWGDPIESLTEVTAAVECRGSGDSRQFTIYDFTGKICPKLKRLWEELCRE</sequence>
<organism evidence="11 12">
    <name type="scientific">Thermovibrio ammonificans (strain DSM 15698 / JCM 12110 / HB-1)</name>
    <dbReference type="NCBI Taxonomy" id="648996"/>
    <lineage>
        <taxon>Bacteria</taxon>
        <taxon>Pseudomonadati</taxon>
        <taxon>Aquificota</taxon>
        <taxon>Aquificia</taxon>
        <taxon>Desulfurobacteriales</taxon>
        <taxon>Desulfurobacteriaceae</taxon>
        <taxon>Thermovibrio</taxon>
    </lineage>
</organism>
<keyword evidence="7" id="KW-0547">Nucleotide-binding</keyword>
<dbReference type="GO" id="GO:0046872">
    <property type="term" value="F:metal ion binding"/>
    <property type="evidence" value="ECO:0007669"/>
    <property type="project" value="UniProtKB-KW"/>
</dbReference>
<evidence type="ECO:0000256" key="5">
    <source>
        <dbReference type="ARBA" id="ARBA00022694"/>
    </source>
</evidence>
<gene>
    <name evidence="11" type="ordered locus">Theam_0587</name>
</gene>
<evidence type="ECO:0000256" key="6">
    <source>
        <dbReference type="ARBA" id="ARBA00022723"/>
    </source>
</evidence>
<evidence type="ECO:0000313" key="11">
    <source>
        <dbReference type="EMBL" id="ADU96559.1"/>
    </source>
</evidence>
<evidence type="ECO:0000256" key="3">
    <source>
        <dbReference type="ARBA" id="ARBA00019010"/>
    </source>
</evidence>
<dbReference type="EMBL" id="CP002444">
    <property type="protein sequence ID" value="ADU96559.1"/>
    <property type="molecule type" value="Genomic_DNA"/>
</dbReference>
<keyword evidence="4" id="KW-0963">Cytoplasm</keyword>
<keyword evidence="12" id="KW-1185">Reference proteome</keyword>
<dbReference type="PANTHER" id="PTHR33540">
    <property type="entry name" value="TRNA THREONYLCARBAMOYLADENOSINE BIOSYNTHESIS PROTEIN TSAE"/>
    <property type="match status" value="1"/>
</dbReference>